<dbReference type="SUPFAM" id="SSF46894">
    <property type="entry name" value="C-terminal effector domain of the bipartite response regulators"/>
    <property type="match status" value="1"/>
</dbReference>
<dbReference type="Proteomes" id="UP000572635">
    <property type="component" value="Unassembled WGS sequence"/>
</dbReference>
<dbReference type="Gene3D" id="3.40.50.2300">
    <property type="match status" value="1"/>
</dbReference>
<name>A0A7W8QLQ8_9ACTN</name>
<dbReference type="InterPro" id="IPR058245">
    <property type="entry name" value="NreC/VraR/RcsB-like_REC"/>
</dbReference>
<keyword evidence="2 6" id="KW-0238">DNA-binding</keyword>
<dbReference type="EMBL" id="JACHDB010000001">
    <property type="protein sequence ID" value="MBB5432329.1"/>
    <property type="molecule type" value="Genomic_DNA"/>
</dbReference>
<evidence type="ECO:0000259" key="5">
    <source>
        <dbReference type="PROSITE" id="PS50110"/>
    </source>
</evidence>
<dbReference type="InterPro" id="IPR039420">
    <property type="entry name" value="WalR-like"/>
</dbReference>
<reference evidence="6 7" key="1">
    <citation type="submission" date="2020-08" db="EMBL/GenBank/DDBJ databases">
        <title>Sequencing the genomes of 1000 actinobacteria strains.</title>
        <authorList>
            <person name="Klenk H.-P."/>
        </authorList>
    </citation>
    <scope>NUCLEOTIDE SEQUENCE [LARGE SCALE GENOMIC DNA]</scope>
    <source>
        <strain evidence="6 7">DSM 44551</strain>
    </source>
</reference>
<dbReference type="Pfam" id="PF00196">
    <property type="entry name" value="GerE"/>
    <property type="match status" value="1"/>
</dbReference>
<feature type="modified residue" description="4-aspartylphosphate" evidence="3">
    <location>
        <position position="66"/>
    </location>
</feature>
<dbReference type="PROSITE" id="PS00622">
    <property type="entry name" value="HTH_LUXR_1"/>
    <property type="match status" value="1"/>
</dbReference>
<dbReference type="AlphaFoldDB" id="A0A7W8QLQ8"/>
<dbReference type="SUPFAM" id="SSF52172">
    <property type="entry name" value="CheY-like"/>
    <property type="match status" value="1"/>
</dbReference>
<dbReference type="Pfam" id="PF00072">
    <property type="entry name" value="Response_reg"/>
    <property type="match status" value="1"/>
</dbReference>
<evidence type="ECO:0000313" key="6">
    <source>
        <dbReference type="EMBL" id="MBB5432329.1"/>
    </source>
</evidence>
<organism evidence="6 7">
    <name type="scientific">Nocardiopsis composta</name>
    <dbReference type="NCBI Taxonomy" id="157465"/>
    <lineage>
        <taxon>Bacteria</taxon>
        <taxon>Bacillati</taxon>
        <taxon>Actinomycetota</taxon>
        <taxon>Actinomycetes</taxon>
        <taxon>Streptosporangiales</taxon>
        <taxon>Nocardiopsidaceae</taxon>
        <taxon>Nocardiopsis</taxon>
    </lineage>
</organism>
<dbReference type="PROSITE" id="PS50110">
    <property type="entry name" value="RESPONSE_REGULATORY"/>
    <property type="match status" value="1"/>
</dbReference>
<dbReference type="PRINTS" id="PR00038">
    <property type="entry name" value="HTHLUXR"/>
</dbReference>
<dbReference type="GO" id="GO:0000160">
    <property type="term" value="P:phosphorelay signal transduction system"/>
    <property type="evidence" value="ECO:0007669"/>
    <property type="project" value="InterPro"/>
</dbReference>
<dbReference type="GO" id="GO:0006355">
    <property type="term" value="P:regulation of DNA-templated transcription"/>
    <property type="evidence" value="ECO:0007669"/>
    <property type="project" value="InterPro"/>
</dbReference>
<sequence>MTLDSPDRASASPITVLAVDDNVIVRAGLVALLEVSDDIEVVAEAGDGTQALAEAEQHRPDIVLLDVRMPVRDGVSSIEELTRFSKVIMLTHTEDAEVVSTALRRGASGYLVHGNFSADELYRALHDVAAGTGTPLSPVAATVALNAMRSAPEKPVEAGDPAGLGLTQREGEILAAVARGLANKAIAEELFLTEKTVKNHINRIFRKLGVTSRAEAIARWNGVPPQEKAAVN</sequence>
<evidence type="ECO:0000256" key="1">
    <source>
        <dbReference type="ARBA" id="ARBA00022553"/>
    </source>
</evidence>
<proteinExistence type="predicted"/>
<dbReference type="PANTHER" id="PTHR43214">
    <property type="entry name" value="TWO-COMPONENT RESPONSE REGULATOR"/>
    <property type="match status" value="1"/>
</dbReference>
<evidence type="ECO:0000259" key="4">
    <source>
        <dbReference type="PROSITE" id="PS50043"/>
    </source>
</evidence>
<dbReference type="InterPro" id="IPR011006">
    <property type="entry name" value="CheY-like_superfamily"/>
</dbReference>
<feature type="domain" description="Response regulatory" evidence="5">
    <location>
        <begin position="15"/>
        <end position="128"/>
    </location>
</feature>
<evidence type="ECO:0000313" key="7">
    <source>
        <dbReference type="Proteomes" id="UP000572635"/>
    </source>
</evidence>
<dbReference type="PANTHER" id="PTHR43214:SF43">
    <property type="entry name" value="TWO-COMPONENT RESPONSE REGULATOR"/>
    <property type="match status" value="1"/>
</dbReference>
<keyword evidence="7" id="KW-1185">Reference proteome</keyword>
<comment type="caution">
    <text evidence="6">The sequence shown here is derived from an EMBL/GenBank/DDBJ whole genome shotgun (WGS) entry which is preliminary data.</text>
</comment>
<feature type="domain" description="HTH luxR-type" evidence="4">
    <location>
        <begin position="159"/>
        <end position="224"/>
    </location>
</feature>
<dbReference type="InterPro" id="IPR001789">
    <property type="entry name" value="Sig_transdc_resp-reg_receiver"/>
</dbReference>
<dbReference type="CDD" id="cd06170">
    <property type="entry name" value="LuxR_C_like"/>
    <property type="match status" value="1"/>
</dbReference>
<dbReference type="GO" id="GO:0003677">
    <property type="term" value="F:DNA binding"/>
    <property type="evidence" value="ECO:0007669"/>
    <property type="project" value="UniProtKB-KW"/>
</dbReference>
<dbReference type="InterPro" id="IPR000792">
    <property type="entry name" value="Tscrpt_reg_LuxR_C"/>
</dbReference>
<dbReference type="SMART" id="SM00421">
    <property type="entry name" value="HTH_LUXR"/>
    <property type="match status" value="1"/>
</dbReference>
<dbReference type="RefSeq" id="WP_184391910.1">
    <property type="nucleotide sequence ID" value="NZ_BAAAJD010000042.1"/>
</dbReference>
<evidence type="ECO:0000256" key="3">
    <source>
        <dbReference type="PROSITE-ProRule" id="PRU00169"/>
    </source>
</evidence>
<dbReference type="CDD" id="cd17535">
    <property type="entry name" value="REC_NarL-like"/>
    <property type="match status" value="1"/>
</dbReference>
<dbReference type="InterPro" id="IPR016032">
    <property type="entry name" value="Sig_transdc_resp-reg_C-effctor"/>
</dbReference>
<dbReference type="SMART" id="SM00448">
    <property type="entry name" value="REC"/>
    <property type="match status" value="1"/>
</dbReference>
<gene>
    <name evidence="6" type="ORF">HDA36_002413</name>
</gene>
<dbReference type="PROSITE" id="PS50043">
    <property type="entry name" value="HTH_LUXR_2"/>
    <property type="match status" value="1"/>
</dbReference>
<evidence type="ECO:0000256" key="2">
    <source>
        <dbReference type="ARBA" id="ARBA00023125"/>
    </source>
</evidence>
<keyword evidence="1 3" id="KW-0597">Phosphoprotein</keyword>
<protein>
    <submittedName>
        <fullName evidence="6">DNA-binding NarL/FixJ family response regulator</fullName>
    </submittedName>
</protein>
<accession>A0A7W8QLQ8</accession>